<name>A0ABV0YUJ4_9TELE</name>
<sequence length="137" mass="15336">MVFQGSSISFKCSHWVQSQEGGNATGWMQSALKTYEEEDEEEEKGKEEEKQNRTAMEPDRLEQQCFHAVRKHFAVLGTEAVLDLPTPLIKDLLPHLTVCQLDEVQPALNRRGMDSVYVVGSAHSGKRDGLSLVPVHS</sequence>
<evidence type="ECO:0000313" key="7">
    <source>
        <dbReference type="Proteomes" id="UP001469553"/>
    </source>
</evidence>
<dbReference type="InterPro" id="IPR026137">
    <property type="entry name" value="Leu_rpt_41"/>
</dbReference>
<comment type="caution">
    <text evidence="6">The sequence shown here is derived from an EMBL/GenBank/DDBJ whole genome shotgun (WGS) entry which is preliminary data.</text>
</comment>
<feature type="region of interest" description="Disordered" evidence="5">
    <location>
        <begin position="29"/>
        <end position="59"/>
    </location>
</feature>
<feature type="compositionally biased region" description="Basic and acidic residues" evidence="5">
    <location>
        <begin position="43"/>
        <end position="59"/>
    </location>
</feature>
<proteinExistence type="predicted"/>
<keyword evidence="3" id="KW-0677">Repeat</keyword>
<evidence type="ECO:0000256" key="4">
    <source>
        <dbReference type="ARBA" id="ARBA00022786"/>
    </source>
</evidence>
<evidence type="ECO:0000256" key="1">
    <source>
        <dbReference type="ARBA" id="ARBA00022553"/>
    </source>
</evidence>
<evidence type="ECO:0000256" key="5">
    <source>
        <dbReference type="SAM" id="MobiDB-lite"/>
    </source>
</evidence>
<protein>
    <submittedName>
        <fullName evidence="6">Uncharacterized protein</fullName>
    </submittedName>
</protein>
<reference evidence="6 7" key="1">
    <citation type="submission" date="2021-06" db="EMBL/GenBank/DDBJ databases">
        <authorList>
            <person name="Palmer J.M."/>
        </authorList>
    </citation>
    <scope>NUCLEOTIDE SEQUENCE [LARGE SCALE GENOMIC DNA]</scope>
    <source>
        <strain evidence="6 7">AS_MEX2019</strain>
        <tissue evidence="6">Muscle</tissue>
    </source>
</reference>
<organism evidence="6 7">
    <name type="scientific">Ameca splendens</name>
    <dbReference type="NCBI Taxonomy" id="208324"/>
    <lineage>
        <taxon>Eukaryota</taxon>
        <taxon>Metazoa</taxon>
        <taxon>Chordata</taxon>
        <taxon>Craniata</taxon>
        <taxon>Vertebrata</taxon>
        <taxon>Euteleostomi</taxon>
        <taxon>Actinopterygii</taxon>
        <taxon>Neopterygii</taxon>
        <taxon>Teleostei</taxon>
        <taxon>Neoteleostei</taxon>
        <taxon>Acanthomorphata</taxon>
        <taxon>Ovalentaria</taxon>
        <taxon>Atherinomorphae</taxon>
        <taxon>Cyprinodontiformes</taxon>
        <taxon>Goodeidae</taxon>
        <taxon>Ameca</taxon>
    </lineage>
</organism>
<keyword evidence="1" id="KW-0597">Phosphoprotein</keyword>
<keyword evidence="7" id="KW-1185">Reference proteome</keyword>
<gene>
    <name evidence="6" type="ORF">AMECASPLE_033417</name>
</gene>
<dbReference type="PANTHER" id="PTHR15354">
    <property type="entry name" value="MUF1"/>
    <property type="match status" value="1"/>
</dbReference>
<accession>A0ABV0YUJ4</accession>
<dbReference type="Proteomes" id="UP001469553">
    <property type="component" value="Unassembled WGS sequence"/>
</dbReference>
<keyword evidence="2" id="KW-0433">Leucine-rich repeat</keyword>
<evidence type="ECO:0000313" key="6">
    <source>
        <dbReference type="EMBL" id="MEQ2297300.1"/>
    </source>
</evidence>
<evidence type="ECO:0000256" key="3">
    <source>
        <dbReference type="ARBA" id="ARBA00022737"/>
    </source>
</evidence>
<keyword evidence="4" id="KW-0833">Ubl conjugation pathway</keyword>
<evidence type="ECO:0000256" key="2">
    <source>
        <dbReference type="ARBA" id="ARBA00022614"/>
    </source>
</evidence>
<dbReference type="PANTHER" id="PTHR15354:SF1">
    <property type="entry name" value="LEUCINE-RICH REPEAT-CONTAINING PROTEIN 41"/>
    <property type="match status" value="1"/>
</dbReference>
<dbReference type="EMBL" id="JAHRIP010042148">
    <property type="protein sequence ID" value="MEQ2297300.1"/>
    <property type="molecule type" value="Genomic_DNA"/>
</dbReference>